<protein>
    <submittedName>
        <fullName evidence="3">ATP-binding protein</fullName>
    </submittedName>
</protein>
<dbReference type="InterPro" id="IPR050267">
    <property type="entry name" value="Anti-sigma-factor_SerPK"/>
</dbReference>
<dbReference type="InterPro" id="IPR036890">
    <property type="entry name" value="HATPase_C_sf"/>
</dbReference>
<keyword evidence="3" id="KW-0547">Nucleotide-binding</keyword>
<dbReference type="Pfam" id="PF13581">
    <property type="entry name" value="HATPase_c_2"/>
    <property type="match status" value="1"/>
</dbReference>
<keyword evidence="4" id="KW-1185">Reference proteome</keyword>
<proteinExistence type="predicted"/>
<dbReference type="RefSeq" id="WP_380747128.1">
    <property type="nucleotide sequence ID" value="NZ_JBHSRF010000004.1"/>
</dbReference>
<organism evidence="3 4">
    <name type="scientific">Sphaerisporangium aureirubrum</name>
    <dbReference type="NCBI Taxonomy" id="1544736"/>
    <lineage>
        <taxon>Bacteria</taxon>
        <taxon>Bacillati</taxon>
        <taxon>Actinomycetota</taxon>
        <taxon>Actinomycetes</taxon>
        <taxon>Streptosporangiales</taxon>
        <taxon>Streptosporangiaceae</taxon>
        <taxon>Sphaerisporangium</taxon>
    </lineage>
</organism>
<feature type="domain" description="Histidine kinase/HSP90-like ATPase" evidence="2">
    <location>
        <begin position="12"/>
        <end position="131"/>
    </location>
</feature>
<name>A0ABW1NAF7_9ACTN</name>
<dbReference type="PANTHER" id="PTHR35526">
    <property type="entry name" value="ANTI-SIGMA-F FACTOR RSBW-RELATED"/>
    <property type="match status" value="1"/>
</dbReference>
<dbReference type="InterPro" id="IPR003594">
    <property type="entry name" value="HATPase_dom"/>
</dbReference>
<evidence type="ECO:0000313" key="4">
    <source>
        <dbReference type="Proteomes" id="UP001596137"/>
    </source>
</evidence>
<dbReference type="SUPFAM" id="SSF55874">
    <property type="entry name" value="ATPase domain of HSP90 chaperone/DNA topoisomerase II/histidine kinase"/>
    <property type="match status" value="1"/>
</dbReference>
<keyword evidence="1" id="KW-0808">Transferase</keyword>
<keyword evidence="1" id="KW-0723">Serine/threonine-protein kinase</keyword>
<dbReference type="Gene3D" id="3.30.565.10">
    <property type="entry name" value="Histidine kinase-like ATPase, C-terminal domain"/>
    <property type="match status" value="1"/>
</dbReference>
<evidence type="ECO:0000313" key="3">
    <source>
        <dbReference type="EMBL" id="MFC6080349.1"/>
    </source>
</evidence>
<gene>
    <name evidence="3" type="ORF">ACFP1K_04220</name>
</gene>
<dbReference type="CDD" id="cd16936">
    <property type="entry name" value="HATPase_RsbW-like"/>
    <property type="match status" value="1"/>
</dbReference>
<accession>A0ABW1NAF7</accession>
<reference evidence="4" key="1">
    <citation type="journal article" date="2019" name="Int. J. Syst. Evol. Microbiol.">
        <title>The Global Catalogue of Microorganisms (GCM) 10K type strain sequencing project: providing services to taxonomists for standard genome sequencing and annotation.</title>
        <authorList>
            <consortium name="The Broad Institute Genomics Platform"/>
            <consortium name="The Broad Institute Genome Sequencing Center for Infectious Disease"/>
            <person name="Wu L."/>
            <person name="Ma J."/>
        </authorList>
    </citation>
    <scope>NUCLEOTIDE SEQUENCE [LARGE SCALE GENOMIC DNA]</scope>
    <source>
        <strain evidence="4">JCM 30346</strain>
    </source>
</reference>
<dbReference type="Proteomes" id="UP001596137">
    <property type="component" value="Unassembled WGS sequence"/>
</dbReference>
<dbReference type="EMBL" id="JBHSRF010000004">
    <property type="protein sequence ID" value="MFC6080349.1"/>
    <property type="molecule type" value="Genomic_DNA"/>
</dbReference>
<comment type="caution">
    <text evidence="3">The sequence shown here is derived from an EMBL/GenBank/DDBJ whole genome shotgun (WGS) entry which is preliminary data.</text>
</comment>
<evidence type="ECO:0000259" key="2">
    <source>
        <dbReference type="Pfam" id="PF13581"/>
    </source>
</evidence>
<keyword evidence="1" id="KW-0418">Kinase</keyword>
<keyword evidence="3" id="KW-0067">ATP-binding</keyword>
<dbReference type="GO" id="GO:0005524">
    <property type="term" value="F:ATP binding"/>
    <property type="evidence" value="ECO:0007669"/>
    <property type="project" value="UniProtKB-KW"/>
</dbReference>
<dbReference type="PANTHER" id="PTHR35526:SF3">
    <property type="entry name" value="ANTI-SIGMA-F FACTOR RSBW"/>
    <property type="match status" value="1"/>
</dbReference>
<evidence type="ECO:0000256" key="1">
    <source>
        <dbReference type="ARBA" id="ARBA00022527"/>
    </source>
</evidence>
<sequence length="135" mass="14620">MKAFGLLGQLDVPAHVAAVPRARRCVRELLDGIDHPQVDDALLLVTELVTNSVRYSDSGRCPAGRVRIAVAEHDGTLHVDVIDAGSWGNQPTVCPEICLDSGGGRGLWLLQEMATAWGWYETAAGRVVWFQLTGK</sequence>